<organism evidence="1 2">
    <name type="scientific">Xanthomonas perforans</name>
    <dbReference type="NCBI Taxonomy" id="442694"/>
    <lineage>
        <taxon>Bacteria</taxon>
        <taxon>Pseudomonadati</taxon>
        <taxon>Pseudomonadota</taxon>
        <taxon>Gammaproteobacteria</taxon>
        <taxon>Lysobacterales</taxon>
        <taxon>Lysobacteraceae</taxon>
        <taxon>Xanthomonas</taxon>
    </lineage>
</organism>
<proteinExistence type="predicted"/>
<keyword evidence="2" id="KW-1185">Reference proteome</keyword>
<dbReference type="Proteomes" id="UP000035369">
    <property type="component" value="Unassembled WGS sequence"/>
</dbReference>
<dbReference type="RefSeq" id="WP_046931937.1">
    <property type="nucleotide sequence ID" value="NZ_JAJIUU010000011.1"/>
</dbReference>
<name>A0ABR5EU30_XANPE</name>
<sequence>MRAAGHAAARRLPGGPLPASCASPARTWSCVIGIEFFAGCHARPTLVTLHHLIRNATPSPHVISQRRMRAYRRDCQYANAADDAAISLPRLSRMRQGCMVAAVYPRD</sequence>
<reference evidence="1 2" key="1">
    <citation type="submission" date="2015-02" db="EMBL/GenBank/DDBJ databases">
        <title>Whole genome sequencing of multiple isolates of three species of pepper and tomato-infecting xanthomonads reveals genetic diversity in field strains and pinpoints effectors responsible for host specificity.</title>
        <authorList>
            <person name="Schwartz A."/>
            <person name="Dahlbeck D."/>
            <person name="Staskawicz B."/>
            <person name="Bart R."/>
            <person name="Potnis N."/>
            <person name="Minsavage G."/>
            <person name="Timilsina S."/>
            <person name="Goss E."/>
            <person name="Jones J."/>
            <person name="Vallad G."/>
            <person name="Barak J."/>
            <person name="Miller S."/>
            <person name="Ritchie D."/>
            <person name="Martins J.Jr."/>
            <person name="Patane J.S."/>
            <person name="Setubal J.C."/>
        </authorList>
    </citation>
    <scope>NUCLEOTIDE SEQUENCE [LARGE SCALE GENOMIC DNA]</scope>
    <source>
        <strain evidence="1 2">Xp3-15</strain>
    </source>
</reference>
<dbReference type="EMBL" id="JZUY01000036">
    <property type="protein sequence ID" value="KLC07487.1"/>
    <property type="molecule type" value="Genomic_DNA"/>
</dbReference>
<evidence type="ECO:0000313" key="2">
    <source>
        <dbReference type="Proteomes" id="UP000035369"/>
    </source>
</evidence>
<accession>A0ABR5EU30</accession>
<comment type="caution">
    <text evidence="1">The sequence shown here is derived from an EMBL/GenBank/DDBJ whole genome shotgun (WGS) entry which is preliminary data.</text>
</comment>
<gene>
    <name evidence="1" type="ORF">XP315_06505</name>
</gene>
<protein>
    <submittedName>
        <fullName evidence="1">Uncharacterized protein</fullName>
    </submittedName>
</protein>
<evidence type="ECO:0000313" key="1">
    <source>
        <dbReference type="EMBL" id="KLC07487.1"/>
    </source>
</evidence>